<dbReference type="STRING" id="3818.A0A444ZZN2"/>
<dbReference type="Proteomes" id="UP000289738">
    <property type="component" value="Chromosome B03"/>
</dbReference>
<keyword evidence="1" id="KW-0233">DNA recombination</keyword>
<dbReference type="GO" id="GO:0006310">
    <property type="term" value="P:DNA recombination"/>
    <property type="evidence" value="ECO:0007669"/>
    <property type="project" value="UniProtKB-KW"/>
</dbReference>
<keyword evidence="1" id="KW-0234">DNA repair</keyword>
<evidence type="ECO:0000256" key="1">
    <source>
        <dbReference type="RuleBase" id="RU363044"/>
    </source>
</evidence>
<dbReference type="GO" id="GO:0016887">
    <property type="term" value="F:ATP hydrolysis activity"/>
    <property type="evidence" value="ECO:0007669"/>
    <property type="project" value="RHEA"/>
</dbReference>
<evidence type="ECO:0000313" key="4">
    <source>
        <dbReference type="Proteomes" id="UP000289738"/>
    </source>
</evidence>
<dbReference type="InterPro" id="IPR010285">
    <property type="entry name" value="DNA_helicase_pif1-like_DEAD"/>
</dbReference>
<dbReference type="Pfam" id="PF05970">
    <property type="entry name" value="PIF1"/>
    <property type="match status" value="1"/>
</dbReference>
<comment type="catalytic activity">
    <reaction evidence="1">
        <text>ATP + H2O = ADP + phosphate + H(+)</text>
        <dbReference type="Rhea" id="RHEA:13065"/>
        <dbReference type="ChEBI" id="CHEBI:15377"/>
        <dbReference type="ChEBI" id="CHEBI:15378"/>
        <dbReference type="ChEBI" id="CHEBI:30616"/>
        <dbReference type="ChEBI" id="CHEBI:43474"/>
        <dbReference type="ChEBI" id="CHEBI:456216"/>
        <dbReference type="EC" id="5.6.2.3"/>
    </reaction>
</comment>
<feature type="domain" description="DNA helicase Pif1-like DEAD-box helicase" evidence="2">
    <location>
        <begin position="30"/>
        <end position="86"/>
    </location>
</feature>
<protein>
    <recommendedName>
        <fullName evidence="1">ATP-dependent DNA helicase</fullName>
        <ecNumber evidence="1">5.6.2.3</ecNumber>
    </recommendedName>
</protein>
<evidence type="ECO:0000313" key="3">
    <source>
        <dbReference type="EMBL" id="RYR19621.1"/>
    </source>
</evidence>
<keyword evidence="1" id="KW-0378">Hydrolase</keyword>
<dbReference type="GO" id="GO:0000723">
    <property type="term" value="P:telomere maintenance"/>
    <property type="evidence" value="ECO:0007669"/>
    <property type="project" value="InterPro"/>
</dbReference>
<evidence type="ECO:0000259" key="2">
    <source>
        <dbReference type="Pfam" id="PF05970"/>
    </source>
</evidence>
<dbReference type="PANTHER" id="PTHR10492">
    <property type="match status" value="1"/>
</dbReference>
<sequence length="95" mass="11119">MNDVTYDTFKDVYFAIGLFSYEDYKHIRKRIFFFLYGHGGCGKMFLYNLKSSKVRSKSKIVLNMASNRIVLLLLPNSKVVHSRFKIRQLSSLPNC</sequence>
<keyword evidence="1" id="KW-0347">Helicase</keyword>
<dbReference type="GO" id="GO:0005524">
    <property type="term" value="F:ATP binding"/>
    <property type="evidence" value="ECO:0007669"/>
    <property type="project" value="UniProtKB-KW"/>
</dbReference>
<keyword evidence="4" id="KW-1185">Reference proteome</keyword>
<comment type="cofactor">
    <cofactor evidence="1">
        <name>Mg(2+)</name>
        <dbReference type="ChEBI" id="CHEBI:18420"/>
    </cofactor>
</comment>
<accession>A0A444ZZN2</accession>
<keyword evidence="1" id="KW-0067">ATP-binding</keyword>
<gene>
    <name evidence="3" type="ORF">Ahy_B03g064466</name>
</gene>
<dbReference type="PANTHER" id="PTHR10492:SF57">
    <property type="entry name" value="ATP-DEPENDENT DNA HELICASE"/>
    <property type="match status" value="1"/>
</dbReference>
<reference evidence="3 4" key="1">
    <citation type="submission" date="2019-01" db="EMBL/GenBank/DDBJ databases">
        <title>Sequencing of cultivated peanut Arachis hypogaea provides insights into genome evolution and oil improvement.</title>
        <authorList>
            <person name="Chen X."/>
        </authorList>
    </citation>
    <scope>NUCLEOTIDE SEQUENCE [LARGE SCALE GENOMIC DNA]</scope>
    <source>
        <strain evidence="4">cv. Fuhuasheng</strain>
        <tissue evidence="3">Leaves</tissue>
    </source>
</reference>
<proteinExistence type="inferred from homology"/>
<dbReference type="GO" id="GO:0043139">
    <property type="term" value="F:5'-3' DNA helicase activity"/>
    <property type="evidence" value="ECO:0007669"/>
    <property type="project" value="UniProtKB-EC"/>
</dbReference>
<dbReference type="EC" id="5.6.2.3" evidence="1"/>
<organism evidence="3 4">
    <name type="scientific">Arachis hypogaea</name>
    <name type="common">Peanut</name>
    <dbReference type="NCBI Taxonomy" id="3818"/>
    <lineage>
        <taxon>Eukaryota</taxon>
        <taxon>Viridiplantae</taxon>
        <taxon>Streptophyta</taxon>
        <taxon>Embryophyta</taxon>
        <taxon>Tracheophyta</taxon>
        <taxon>Spermatophyta</taxon>
        <taxon>Magnoliopsida</taxon>
        <taxon>eudicotyledons</taxon>
        <taxon>Gunneridae</taxon>
        <taxon>Pentapetalae</taxon>
        <taxon>rosids</taxon>
        <taxon>fabids</taxon>
        <taxon>Fabales</taxon>
        <taxon>Fabaceae</taxon>
        <taxon>Papilionoideae</taxon>
        <taxon>50 kb inversion clade</taxon>
        <taxon>dalbergioids sensu lato</taxon>
        <taxon>Dalbergieae</taxon>
        <taxon>Pterocarpus clade</taxon>
        <taxon>Arachis</taxon>
    </lineage>
</organism>
<dbReference type="EMBL" id="SDMP01000013">
    <property type="protein sequence ID" value="RYR19621.1"/>
    <property type="molecule type" value="Genomic_DNA"/>
</dbReference>
<keyword evidence="1" id="KW-0547">Nucleotide-binding</keyword>
<comment type="caution">
    <text evidence="3">The sequence shown here is derived from an EMBL/GenBank/DDBJ whole genome shotgun (WGS) entry which is preliminary data.</text>
</comment>
<dbReference type="GO" id="GO:0006281">
    <property type="term" value="P:DNA repair"/>
    <property type="evidence" value="ECO:0007669"/>
    <property type="project" value="UniProtKB-KW"/>
</dbReference>
<comment type="similarity">
    <text evidence="1">Belongs to the helicase family.</text>
</comment>
<name>A0A444ZZN2_ARAHY</name>
<dbReference type="AlphaFoldDB" id="A0A444ZZN2"/>
<keyword evidence="1" id="KW-0227">DNA damage</keyword>